<keyword evidence="2" id="KW-1185">Reference proteome</keyword>
<dbReference type="EMBL" id="VOSC01000019">
    <property type="protein sequence ID" value="TXE12110.1"/>
    <property type="molecule type" value="Genomic_DNA"/>
</dbReference>
<dbReference type="OrthoDB" id="1150187at2"/>
<evidence type="ECO:0000313" key="2">
    <source>
        <dbReference type="Proteomes" id="UP000321790"/>
    </source>
</evidence>
<organism evidence="1 2">
    <name type="scientific">Seonamhaeicola algicola</name>
    <dbReference type="NCBI Taxonomy" id="1719036"/>
    <lineage>
        <taxon>Bacteria</taxon>
        <taxon>Pseudomonadati</taxon>
        <taxon>Bacteroidota</taxon>
        <taxon>Flavobacteriia</taxon>
        <taxon>Flavobacteriales</taxon>
        <taxon>Flavobacteriaceae</taxon>
    </lineage>
</organism>
<dbReference type="AlphaFoldDB" id="A0A5C7ATR7"/>
<dbReference type="PANTHER" id="PTHR37804">
    <property type="entry name" value="CDAA REGULATORY PROTEIN CDAR"/>
    <property type="match status" value="1"/>
</dbReference>
<dbReference type="Gene3D" id="2.170.120.30">
    <property type="match status" value="1"/>
</dbReference>
<gene>
    <name evidence="1" type="ORF">FUA26_07765</name>
</gene>
<accession>A0A5C7ATR7</accession>
<reference evidence="2" key="1">
    <citation type="submission" date="2019-08" db="EMBL/GenBank/DDBJ databases">
        <title>Seonamhaeicola sediminis sp. nov., isolated from marine sediment.</title>
        <authorList>
            <person name="Cao W.R."/>
        </authorList>
    </citation>
    <scope>NUCLEOTIDE SEQUENCE [LARGE SCALE GENOMIC DNA]</scope>
    <source>
        <strain evidence="2">Gy8</strain>
    </source>
</reference>
<comment type="caution">
    <text evidence="1">The sequence shown here is derived from an EMBL/GenBank/DDBJ whole genome shotgun (WGS) entry which is preliminary data.</text>
</comment>
<dbReference type="Proteomes" id="UP000321790">
    <property type="component" value="Unassembled WGS sequence"/>
</dbReference>
<dbReference type="Gene3D" id="2.170.120.40">
    <property type="entry name" value="YbbR-like domain"/>
    <property type="match status" value="1"/>
</dbReference>
<evidence type="ECO:0000313" key="1">
    <source>
        <dbReference type="EMBL" id="TXE12110.1"/>
    </source>
</evidence>
<protein>
    <submittedName>
        <fullName evidence="1">YbbR-like domain-containing protein</fullName>
    </submittedName>
</protein>
<sequence length="318" mass="36013">MGKIKSKIAASIKSKKLNVFFLFLLFSFVILIVSKLSKDYTNTVSFQIEKINVPQEHVILNDSVQLNITLKTHGFKWLNYYFKKPKVQVDFSKDVIKKNKTYIYNKSKAYLNNTQFDKQVELLSINPDTLFFRFDTNMVKKVPVTLNASINYAIGYNALNAIALQPDSVVVIGPHVLVSKIKNLPTEQLVLNDVRDNIDTKIALKLPKAHKDLTLSAKQISVTADVEKFTEGTLKIPINVINVPKGVTIKIFPKEVTVAYYVSLKNFQNVVATDFEVVCNYAKITENQSVLVPELVRVPNTVKSAKINNKQIEFIITK</sequence>
<dbReference type="PANTHER" id="PTHR37804:SF1">
    <property type="entry name" value="CDAA REGULATORY PROTEIN CDAR"/>
    <property type="match status" value="1"/>
</dbReference>
<name>A0A5C7ATR7_9FLAO</name>
<dbReference type="InterPro" id="IPR053154">
    <property type="entry name" value="c-di-AMP_regulator"/>
</dbReference>
<proteinExistence type="predicted"/>